<dbReference type="InterPro" id="IPR024453">
    <property type="entry name" value="Peptidase_C92"/>
</dbReference>
<dbReference type="Proteomes" id="UP000198935">
    <property type="component" value="Unassembled WGS sequence"/>
</dbReference>
<keyword evidence="2" id="KW-1185">Reference proteome</keyword>
<proteinExistence type="predicted"/>
<dbReference type="InterPro" id="IPR038765">
    <property type="entry name" value="Papain-like_cys_pep_sf"/>
</dbReference>
<reference evidence="2" key="1">
    <citation type="submission" date="2016-10" db="EMBL/GenBank/DDBJ databases">
        <authorList>
            <person name="Varghese N."/>
            <person name="Submissions S."/>
        </authorList>
    </citation>
    <scope>NUCLEOTIDE SEQUENCE [LARGE SCALE GENOMIC DNA]</scope>
    <source>
        <strain evidence="2">SP</strain>
    </source>
</reference>
<sequence length="185" mass="20473">MKQFMSKTVLGLLLLLTIGTILGLNPISAEFTHKAGDILVTKSTNCKSGAKCTGITGHSGIVLNNGKVLHIQGPGYKADTISISEWYSDYKSTKVVRPNKASQGKDAATWAYKFYVKGSGKNYKYDVNTTLSGKDKTYCSKLVWQAYKNGADKNLTGYTPGIRTPYDFVDYAWWNGHKVVRIVNW</sequence>
<accession>A0A1H3SZS7</accession>
<dbReference type="EMBL" id="FNPI01000012">
    <property type="protein sequence ID" value="SDZ42599.1"/>
    <property type="molecule type" value="Genomic_DNA"/>
</dbReference>
<gene>
    <name evidence="1" type="ORF">SAMN05421736_112107</name>
</gene>
<dbReference type="OrthoDB" id="2080087at2"/>
<evidence type="ECO:0000313" key="2">
    <source>
        <dbReference type="Proteomes" id="UP000198935"/>
    </source>
</evidence>
<dbReference type="AlphaFoldDB" id="A0A1H3SZS7"/>
<protein>
    <submittedName>
        <fullName evidence="1">Permuted papain-like amidase enzyme, YaeF/YiiX, C92 family</fullName>
    </submittedName>
</protein>
<dbReference type="SUPFAM" id="SSF54001">
    <property type="entry name" value="Cysteine proteinases"/>
    <property type="match status" value="1"/>
</dbReference>
<name>A0A1H3SZS7_9BACI</name>
<evidence type="ECO:0000313" key="1">
    <source>
        <dbReference type="EMBL" id="SDZ42599.1"/>
    </source>
</evidence>
<dbReference type="Pfam" id="PF05708">
    <property type="entry name" value="Peptidase_C92"/>
    <property type="match status" value="1"/>
</dbReference>
<organism evidence="1 2">
    <name type="scientific">Evansella caseinilytica</name>
    <dbReference type="NCBI Taxonomy" id="1503961"/>
    <lineage>
        <taxon>Bacteria</taxon>
        <taxon>Bacillati</taxon>
        <taxon>Bacillota</taxon>
        <taxon>Bacilli</taxon>
        <taxon>Bacillales</taxon>
        <taxon>Bacillaceae</taxon>
        <taxon>Evansella</taxon>
    </lineage>
</organism>
<dbReference type="Gene3D" id="3.90.1720.10">
    <property type="entry name" value="endopeptidase domain like (from Nostoc punctiforme)"/>
    <property type="match status" value="1"/>
</dbReference>